<evidence type="ECO:0000313" key="4">
    <source>
        <dbReference type="EMBL" id="EFK96058.1"/>
    </source>
</evidence>
<dbReference type="PANTHER" id="PTHR14413:SF16">
    <property type="entry name" value="LARGE RIBOSOMAL SUBUNIT PROTEIN BL17M"/>
    <property type="match status" value="1"/>
</dbReference>
<dbReference type="SUPFAM" id="SSF64263">
    <property type="entry name" value="Prokaryotic ribosomal protein L17"/>
    <property type="match status" value="1"/>
</dbReference>
<gene>
    <name evidence="4" type="primary">rplQ</name>
    <name evidence="4" type="ORF">LDC_1926</name>
</gene>
<protein>
    <submittedName>
        <fullName evidence="4">50S ribosomal protein L17</fullName>
    </submittedName>
</protein>
<keyword evidence="3" id="KW-0687">Ribonucleoprotein</keyword>
<comment type="caution">
    <text evidence="4">The sequence shown here is derived from an EMBL/GenBank/DDBJ whole genome shotgun (WGS) entry which is preliminary data.</text>
</comment>
<dbReference type="GO" id="GO:0003735">
    <property type="term" value="F:structural constituent of ribosome"/>
    <property type="evidence" value="ECO:0007669"/>
    <property type="project" value="InterPro"/>
</dbReference>
<sequence>MRHHNANRKFGRERNQRRALLRSLAIALIKNEKIETTEAKAKEIRKYVEKLITKGKKGDLATKRLLISKLGSGGAYVVDHIFELAKKYIDRPGGYTRITKKGDRIGSDGAPMAIVEFIN</sequence>
<dbReference type="InterPro" id="IPR036373">
    <property type="entry name" value="Ribosomal_bL17_sf"/>
</dbReference>
<comment type="similarity">
    <text evidence="1">Belongs to the bacterial ribosomal protein bL17 family.</text>
</comment>
<reference evidence="4" key="1">
    <citation type="submission" date="2010-07" db="EMBL/GenBank/DDBJ databases">
        <authorList>
            <consortium name="CONSOLIDER consortium CSD2007-00005"/>
            <person name="Guazzaroni M.-E."/>
            <person name="Richter M."/>
            <person name="Garcia-Salamanca A."/>
            <person name="Yarza P."/>
            <person name="Ferrer M."/>
        </authorList>
    </citation>
    <scope>NUCLEOTIDE SEQUENCE</scope>
</reference>
<organism evidence="4">
    <name type="scientific">sediment metagenome</name>
    <dbReference type="NCBI Taxonomy" id="749907"/>
    <lineage>
        <taxon>unclassified sequences</taxon>
        <taxon>metagenomes</taxon>
        <taxon>ecological metagenomes</taxon>
    </lineage>
</organism>
<dbReference type="Pfam" id="PF01196">
    <property type="entry name" value="Ribosomal_L17"/>
    <property type="match status" value="1"/>
</dbReference>
<keyword evidence="2 4" id="KW-0689">Ribosomal protein</keyword>
<dbReference type="PROSITE" id="PS01167">
    <property type="entry name" value="RIBOSOMAL_L17"/>
    <property type="match status" value="1"/>
</dbReference>
<dbReference type="GO" id="GO:0022625">
    <property type="term" value="C:cytosolic large ribosomal subunit"/>
    <property type="evidence" value="ECO:0007669"/>
    <property type="project" value="TreeGrafter"/>
</dbReference>
<dbReference type="Gene3D" id="3.90.1030.10">
    <property type="entry name" value="Ribosomal protein L17"/>
    <property type="match status" value="1"/>
</dbReference>
<dbReference type="PANTHER" id="PTHR14413">
    <property type="entry name" value="RIBOSOMAL PROTEIN L17"/>
    <property type="match status" value="1"/>
</dbReference>
<dbReference type="NCBIfam" id="TIGR00059">
    <property type="entry name" value="L17"/>
    <property type="match status" value="1"/>
</dbReference>
<evidence type="ECO:0000256" key="2">
    <source>
        <dbReference type="ARBA" id="ARBA00022980"/>
    </source>
</evidence>
<dbReference type="InterPro" id="IPR047859">
    <property type="entry name" value="Ribosomal_bL17_CS"/>
</dbReference>
<dbReference type="GO" id="GO:0006412">
    <property type="term" value="P:translation"/>
    <property type="evidence" value="ECO:0007669"/>
    <property type="project" value="InterPro"/>
</dbReference>
<dbReference type="EMBL" id="ADZX01000582">
    <property type="protein sequence ID" value="EFK96058.1"/>
    <property type="molecule type" value="Genomic_DNA"/>
</dbReference>
<reference evidence="4" key="2">
    <citation type="journal article" date="2011" name="Microb. Ecol.">
        <title>Taxonomic and Functional Metagenomic Profiling of the Microbial Community in the Anoxic Sediment of a Sub-saline Shallow Lake (Laguna de Carrizo, Central Spain).</title>
        <authorList>
            <person name="Ferrer M."/>
            <person name="Guazzaroni M.E."/>
            <person name="Richter M."/>
            <person name="Garcia-Salamanca A."/>
            <person name="Yarza P."/>
            <person name="Suarez-Suarez A."/>
            <person name="Solano J."/>
            <person name="Alcaide M."/>
            <person name="van Dillewijn P."/>
            <person name="Molina-Henares M.A."/>
            <person name="Lopez-Cortes N."/>
            <person name="Al-Ramahi Y."/>
            <person name="Guerrero C."/>
            <person name="Acosta A."/>
            <person name="de Eugenio L.I."/>
            <person name="Martinez V."/>
            <person name="Marques S."/>
            <person name="Rojo F."/>
            <person name="Santero E."/>
            <person name="Genilloud O."/>
            <person name="Perez-Perez J."/>
            <person name="Rossello-Mora R."/>
            <person name="Ramos J.L."/>
        </authorList>
    </citation>
    <scope>NUCLEOTIDE SEQUENCE</scope>
</reference>
<proteinExistence type="inferred from homology"/>
<name>D9PK61_9ZZZZ</name>
<dbReference type="InterPro" id="IPR000456">
    <property type="entry name" value="Ribosomal_bL17"/>
</dbReference>
<accession>D9PK61</accession>
<dbReference type="AlphaFoldDB" id="D9PK61"/>
<evidence type="ECO:0000256" key="3">
    <source>
        <dbReference type="ARBA" id="ARBA00023274"/>
    </source>
</evidence>
<evidence type="ECO:0000256" key="1">
    <source>
        <dbReference type="ARBA" id="ARBA00008777"/>
    </source>
</evidence>